<dbReference type="InterPro" id="IPR013736">
    <property type="entry name" value="Xaa-Pro_dipept_C"/>
</dbReference>
<comment type="caution">
    <text evidence="6">The sequence shown here is derived from an EMBL/GenBank/DDBJ whole genome shotgun (WGS) entry which is preliminary data.</text>
</comment>
<evidence type="ECO:0000313" key="7">
    <source>
        <dbReference type="Proteomes" id="UP000523007"/>
    </source>
</evidence>
<keyword evidence="4" id="KW-0732">Signal</keyword>
<proteinExistence type="inferred from homology"/>
<dbReference type="GO" id="GO:0008239">
    <property type="term" value="F:dipeptidyl-peptidase activity"/>
    <property type="evidence" value="ECO:0007669"/>
    <property type="project" value="InterPro"/>
</dbReference>
<accession>A0A7W7RJI6</accession>
<dbReference type="Proteomes" id="UP000523007">
    <property type="component" value="Unassembled WGS sequence"/>
</dbReference>
<dbReference type="PANTHER" id="PTHR22946">
    <property type="entry name" value="DIENELACTONE HYDROLASE DOMAIN-CONTAINING PROTEIN-RELATED"/>
    <property type="match status" value="1"/>
</dbReference>
<evidence type="ECO:0000313" key="6">
    <source>
        <dbReference type="EMBL" id="MBB4933154.1"/>
    </source>
</evidence>
<dbReference type="InterPro" id="IPR029058">
    <property type="entry name" value="AB_hydrolase_fold"/>
</dbReference>
<dbReference type="EMBL" id="JACHJT010000001">
    <property type="protein sequence ID" value="MBB4933154.1"/>
    <property type="molecule type" value="Genomic_DNA"/>
</dbReference>
<dbReference type="InterPro" id="IPR000383">
    <property type="entry name" value="Xaa-Pro-like_dom"/>
</dbReference>
<keyword evidence="2" id="KW-0378">Hydrolase</keyword>
<protein>
    <submittedName>
        <fullName evidence="6">Putative acyl esterase</fullName>
    </submittedName>
</protein>
<evidence type="ECO:0000256" key="3">
    <source>
        <dbReference type="SAM" id="MobiDB-lite"/>
    </source>
</evidence>
<dbReference type="InterPro" id="IPR050261">
    <property type="entry name" value="FrsA_esterase"/>
</dbReference>
<feature type="compositionally biased region" description="Basic and acidic residues" evidence="3">
    <location>
        <begin position="500"/>
        <end position="513"/>
    </location>
</feature>
<dbReference type="InterPro" id="IPR008979">
    <property type="entry name" value="Galactose-bd-like_sf"/>
</dbReference>
<dbReference type="Pfam" id="PF08530">
    <property type="entry name" value="PepX_C"/>
    <property type="match status" value="1"/>
</dbReference>
<feature type="signal peptide" evidence="4">
    <location>
        <begin position="1"/>
        <end position="27"/>
    </location>
</feature>
<dbReference type="GO" id="GO:0052689">
    <property type="term" value="F:carboxylic ester hydrolase activity"/>
    <property type="evidence" value="ECO:0007669"/>
    <property type="project" value="UniProtKB-ARBA"/>
</dbReference>
<evidence type="ECO:0000256" key="4">
    <source>
        <dbReference type="SAM" id="SignalP"/>
    </source>
</evidence>
<keyword evidence="7" id="KW-1185">Reference proteome</keyword>
<evidence type="ECO:0000256" key="2">
    <source>
        <dbReference type="ARBA" id="ARBA00022801"/>
    </source>
</evidence>
<evidence type="ECO:0000259" key="5">
    <source>
        <dbReference type="SMART" id="SM00939"/>
    </source>
</evidence>
<name>A0A7W7RJI6_9ACTN</name>
<dbReference type="Pfam" id="PF02129">
    <property type="entry name" value="Peptidase_S15"/>
    <property type="match status" value="1"/>
</dbReference>
<dbReference type="PANTHER" id="PTHR22946:SF9">
    <property type="entry name" value="POLYKETIDE TRANSFERASE AF380"/>
    <property type="match status" value="1"/>
</dbReference>
<dbReference type="AlphaFoldDB" id="A0A7W7RJI6"/>
<dbReference type="Gene3D" id="3.40.50.1820">
    <property type="entry name" value="alpha/beta hydrolase"/>
    <property type="match status" value="2"/>
</dbReference>
<gene>
    <name evidence="6" type="ORF">F4561_003974</name>
</gene>
<feature type="domain" description="Xaa-Pro dipeptidyl-peptidase C-terminal" evidence="5">
    <location>
        <begin position="293"/>
        <end position="527"/>
    </location>
</feature>
<comment type="similarity">
    <text evidence="1">Belongs to the AB hydrolase superfamily.</text>
</comment>
<feature type="chain" id="PRO_5031478763" evidence="4">
    <location>
        <begin position="28"/>
        <end position="531"/>
    </location>
</feature>
<organism evidence="6 7">
    <name type="scientific">Lipingzhangella halophila</name>
    <dbReference type="NCBI Taxonomy" id="1783352"/>
    <lineage>
        <taxon>Bacteria</taxon>
        <taxon>Bacillati</taxon>
        <taxon>Actinomycetota</taxon>
        <taxon>Actinomycetes</taxon>
        <taxon>Streptosporangiales</taxon>
        <taxon>Nocardiopsidaceae</taxon>
        <taxon>Lipingzhangella</taxon>
    </lineage>
</organism>
<dbReference type="RefSeq" id="WP_184580813.1">
    <property type="nucleotide sequence ID" value="NZ_JACHJT010000001.1"/>
</dbReference>
<dbReference type="SUPFAM" id="SSF49785">
    <property type="entry name" value="Galactose-binding domain-like"/>
    <property type="match status" value="1"/>
</dbReference>
<sequence>MRRTSITASCALSATVLATALAPPAHAESSSLSFETIPGSDGVDLSAISVTPDEEGPHPLLVLPAAWSMHASLFTGAASKLAYESGYQVVVYTTRGFYDSGGGVEVAGPEDVADASAVIDWALDNTGADPEAIGMGGISYGAGISLLTSASDDRVDAVGAMSGWSDLESSLYPNETINFQAVELLLLSGELTGTPGETLEHVRDEYRDGNVEPALEMAPERSPATKVDAINTNDPAVLLAHPYNDGIFPVEQIPSFYEELDTDKRLMLAPGDHATPELFGAAGLPNRVWEDLTRWFDHHLKGEDNGIGTEDPVHLQENSAGGEWATYPDWPSATAATETHYLEEPERSFSQWQPTGGMSKSPAPGWDYPIDAGAGTTAQSGTILVSGALQQFLDLPTGVSLPLVNRNRAGVWSGPEYPDGTTISGTPSVEVEVTPTTEETSLFFYLYATTRHGTGELITHKPYTLRGATPGEAATVRVDLQSVVRDVAPGRHLTLVMDTDDPRYTGESERGERVTVSSSEKSPAAVTVPLA</sequence>
<feature type="region of interest" description="Disordered" evidence="3">
    <location>
        <begin position="499"/>
        <end position="531"/>
    </location>
</feature>
<evidence type="ECO:0000256" key="1">
    <source>
        <dbReference type="ARBA" id="ARBA00008645"/>
    </source>
</evidence>
<dbReference type="Gene3D" id="2.60.120.260">
    <property type="entry name" value="Galactose-binding domain-like"/>
    <property type="match status" value="1"/>
</dbReference>
<dbReference type="SUPFAM" id="SSF53474">
    <property type="entry name" value="alpha/beta-Hydrolases"/>
    <property type="match status" value="1"/>
</dbReference>
<reference evidence="6 7" key="1">
    <citation type="submission" date="2020-08" db="EMBL/GenBank/DDBJ databases">
        <title>Sequencing the genomes of 1000 actinobacteria strains.</title>
        <authorList>
            <person name="Klenk H.-P."/>
        </authorList>
    </citation>
    <scope>NUCLEOTIDE SEQUENCE [LARGE SCALE GENOMIC DNA]</scope>
    <source>
        <strain evidence="6 7">DSM 102030</strain>
    </source>
</reference>
<dbReference type="SMART" id="SM00939">
    <property type="entry name" value="PepX_C"/>
    <property type="match status" value="1"/>
</dbReference>